<feature type="signal peptide" evidence="3">
    <location>
        <begin position="1"/>
        <end position="18"/>
    </location>
</feature>
<dbReference type="AlphaFoldDB" id="A0A8H6SUU3"/>
<feature type="domain" description="LysM" evidence="4">
    <location>
        <begin position="88"/>
        <end position="134"/>
    </location>
</feature>
<keyword evidence="1" id="KW-0147">Chitin-binding</keyword>
<dbReference type="OrthoDB" id="5985073at2759"/>
<dbReference type="PANTHER" id="PTHR34997">
    <property type="entry name" value="AM15"/>
    <property type="match status" value="1"/>
</dbReference>
<accession>A0A8H6SUU3</accession>
<feature type="chain" id="PRO_5034778597" description="LysM domain-containing protein" evidence="3">
    <location>
        <begin position="19"/>
        <end position="205"/>
    </location>
</feature>
<dbReference type="Pfam" id="PF01476">
    <property type="entry name" value="LysM"/>
    <property type="match status" value="3"/>
</dbReference>
<name>A0A8H6SUU3_MYCCL</name>
<protein>
    <recommendedName>
        <fullName evidence="4">LysM domain-containing protein</fullName>
    </recommendedName>
</protein>
<evidence type="ECO:0000256" key="2">
    <source>
        <dbReference type="ARBA" id="ARBA00023026"/>
    </source>
</evidence>
<dbReference type="CDD" id="cd00118">
    <property type="entry name" value="LysM"/>
    <property type="match status" value="3"/>
</dbReference>
<dbReference type="SMART" id="SM00257">
    <property type="entry name" value="LysM"/>
    <property type="match status" value="3"/>
</dbReference>
<dbReference type="GO" id="GO:0008061">
    <property type="term" value="F:chitin binding"/>
    <property type="evidence" value="ECO:0007669"/>
    <property type="project" value="UniProtKB-KW"/>
</dbReference>
<evidence type="ECO:0000313" key="5">
    <source>
        <dbReference type="EMBL" id="KAF7305678.1"/>
    </source>
</evidence>
<reference evidence="5" key="1">
    <citation type="submission" date="2020-05" db="EMBL/GenBank/DDBJ databases">
        <title>Mycena genomes resolve the evolution of fungal bioluminescence.</title>
        <authorList>
            <person name="Tsai I.J."/>
        </authorList>
    </citation>
    <scope>NUCLEOTIDE SEQUENCE</scope>
    <source>
        <strain evidence="5">110903Hualien_Pintung</strain>
    </source>
</reference>
<feature type="domain" description="LysM" evidence="4">
    <location>
        <begin position="31"/>
        <end position="77"/>
    </location>
</feature>
<sequence length="205" mass="21526">MFSATIFTALFATVAVLASPFEVRQSESCTKAYTVVSGDTCFAIEAKENVSDATLHALNPGINSECTNLQIGEVLCISTNSTSLSCGTTYTVVGGDTCFEIENKEGISDSTLHSLNPSINSDCTNLEVGEVLCIALTCGNKYTVQSGDSCSEIETKENITDATLRALNPSINSDCTNLQIGEVLCLGTVGNSTTTDLTFDGRATV</sequence>
<dbReference type="InterPro" id="IPR036779">
    <property type="entry name" value="LysM_dom_sf"/>
</dbReference>
<evidence type="ECO:0000256" key="1">
    <source>
        <dbReference type="ARBA" id="ARBA00022669"/>
    </source>
</evidence>
<dbReference type="PROSITE" id="PS51782">
    <property type="entry name" value="LYSM"/>
    <property type="match status" value="3"/>
</dbReference>
<dbReference type="SUPFAM" id="SSF54106">
    <property type="entry name" value="LysM domain"/>
    <property type="match status" value="3"/>
</dbReference>
<evidence type="ECO:0000313" key="6">
    <source>
        <dbReference type="Proteomes" id="UP000613580"/>
    </source>
</evidence>
<feature type="domain" description="LysM" evidence="4">
    <location>
        <begin position="140"/>
        <end position="186"/>
    </location>
</feature>
<organism evidence="5 6">
    <name type="scientific">Mycena chlorophos</name>
    <name type="common">Agaric fungus</name>
    <name type="synonym">Agaricus chlorophos</name>
    <dbReference type="NCBI Taxonomy" id="658473"/>
    <lineage>
        <taxon>Eukaryota</taxon>
        <taxon>Fungi</taxon>
        <taxon>Dikarya</taxon>
        <taxon>Basidiomycota</taxon>
        <taxon>Agaricomycotina</taxon>
        <taxon>Agaricomycetes</taxon>
        <taxon>Agaricomycetidae</taxon>
        <taxon>Agaricales</taxon>
        <taxon>Marasmiineae</taxon>
        <taxon>Mycenaceae</taxon>
        <taxon>Mycena</taxon>
    </lineage>
</organism>
<dbReference type="Proteomes" id="UP000613580">
    <property type="component" value="Unassembled WGS sequence"/>
</dbReference>
<dbReference type="PANTHER" id="PTHR34997:SF1">
    <property type="entry name" value="PEPTIDOGLYCAN-BINDING LYSIN DOMAIN"/>
    <property type="match status" value="1"/>
</dbReference>
<comment type="caution">
    <text evidence="5">The sequence shown here is derived from an EMBL/GenBank/DDBJ whole genome shotgun (WGS) entry which is preliminary data.</text>
</comment>
<evidence type="ECO:0000256" key="3">
    <source>
        <dbReference type="SAM" id="SignalP"/>
    </source>
</evidence>
<dbReference type="EMBL" id="JACAZE010000010">
    <property type="protein sequence ID" value="KAF7305678.1"/>
    <property type="molecule type" value="Genomic_DNA"/>
</dbReference>
<keyword evidence="6" id="KW-1185">Reference proteome</keyword>
<dbReference type="InterPro" id="IPR018392">
    <property type="entry name" value="LysM"/>
</dbReference>
<dbReference type="Gene3D" id="3.10.350.10">
    <property type="entry name" value="LysM domain"/>
    <property type="match status" value="3"/>
</dbReference>
<keyword evidence="2" id="KW-0843">Virulence</keyword>
<keyword evidence="3" id="KW-0732">Signal</keyword>
<evidence type="ECO:0000259" key="4">
    <source>
        <dbReference type="PROSITE" id="PS51782"/>
    </source>
</evidence>
<proteinExistence type="predicted"/>
<dbReference type="InterPro" id="IPR052210">
    <property type="entry name" value="LysM1-like"/>
</dbReference>
<gene>
    <name evidence="5" type="ORF">HMN09_00821500</name>
</gene>